<dbReference type="RefSeq" id="WP_045314936.1">
    <property type="nucleotide sequence ID" value="NZ_JYJG01000247.1"/>
</dbReference>
<keyword evidence="2" id="KW-1185">Reference proteome</keyword>
<protein>
    <submittedName>
        <fullName evidence="1">Uncharacterized protein</fullName>
    </submittedName>
</protein>
<evidence type="ECO:0000313" key="1">
    <source>
        <dbReference type="EMBL" id="KJK44437.1"/>
    </source>
</evidence>
<organism evidence="1 2">
    <name type="scientific">Lentzea aerocolonigenes</name>
    <name type="common">Lechevalieria aerocolonigenes</name>
    <name type="synonym">Saccharothrix aerocolonigenes</name>
    <dbReference type="NCBI Taxonomy" id="68170"/>
    <lineage>
        <taxon>Bacteria</taxon>
        <taxon>Bacillati</taxon>
        <taxon>Actinomycetota</taxon>
        <taxon>Actinomycetes</taxon>
        <taxon>Pseudonocardiales</taxon>
        <taxon>Pseudonocardiaceae</taxon>
        <taxon>Lentzea</taxon>
    </lineage>
</organism>
<dbReference type="PATRIC" id="fig|68170.10.peg.7733"/>
<comment type="caution">
    <text evidence="1">The sequence shown here is derived from an EMBL/GenBank/DDBJ whole genome shotgun (WGS) entry which is preliminary data.</text>
</comment>
<gene>
    <name evidence="1" type="ORF">UK23_29495</name>
</gene>
<sequence length="153" mass="16895">MGKGFFTRRKTYKLVWPEGEELAGLEARATATSLRKYMAITGIIDGEPPESFEDEDGTVYDFAANPDSQFEFIIKVFSTCLLDWNLTDEDEVPVPATEAGLWDQDREFVLILIRAWVDALGSISRPLAKPSVGGSSLAEELIPMESLSESLAS</sequence>
<accession>A0A0F0GR59</accession>
<dbReference type="EMBL" id="JYJG01000247">
    <property type="protein sequence ID" value="KJK44437.1"/>
    <property type="molecule type" value="Genomic_DNA"/>
</dbReference>
<name>A0A0F0GR59_LENAE</name>
<dbReference type="AlphaFoldDB" id="A0A0F0GR59"/>
<evidence type="ECO:0000313" key="2">
    <source>
        <dbReference type="Proteomes" id="UP000033393"/>
    </source>
</evidence>
<proteinExistence type="predicted"/>
<dbReference type="OrthoDB" id="5191724at2"/>
<reference evidence="1 2" key="1">
    <citation type="submission" date="2015-02" db="EMBL/GenBank/DDBJ databases">
        <authorList>
            <person name="Ju K.-S."/>
            <person name="Doroghazi J.R."/>
            <person name="Metcalf W."/>
        </authorList>
    </citation>
    <scope>NUCLEOTIDE SEQUENCE [LARGE SCALE GENOMIC DNA]</scope>
    <source>
        <strain evidence="1 2">NRRL B-16140</strain>
    </source>
</reference>
<dbReference type="Proteomes" id="UP000033393">
    <property type="component" value="Unassembled WGS sequence"/>
</dbReference>